<dbReference type="InterPro" id="IPR024983">
    <property type="entry name" value="CHAT_dom"/>
</dbReference>
<dbReference type="SUPFAM" id="SSF48452">
    <property type="entry name" value="TPR-like"/>
    <property type="match status" value="1"/>
</dbReference>
<feature type="domain" description="CHAT" evidence="2">
    <location>
        <begin position="838"/>
        <end position="1145"/>
    </location>
</feature>
<proteinExistence type="predicted"/>
<feature type="region of interest" description="Disordered" evidence="1">
    <location>
        <begin position="1098"/>
        <end position="1147"/>
    </location>
</feature>
<dbReference type="Pfam" id="PF12770">
    <property type="entry name" value="CHAT"/>
    <property type="match status" value="1"/>
</dbReference>
<reference evidence="3 4" key="1">
    <citation type="submission" date="2024-03" db="EMBL/GenBank/DDBJ databases">
        <title>Actinomycetospora sp. OC33-EN06, a novel actinomycete isolated from wild orchid (Aerides multiflora).</title>
        <authorList>
            <person name="Suriyachadkun C."/>
        </authorList>
    </citation>
    <scope>NUCLEOTIDE SEQUENCE [LARGE SCALE GENOMIC DNA]</scope>
    <source>
        <strain evidence="3 4">OC33-EN06</strain>
    </source>
</reference>
<gene>
    <name evidence="3" type="ORF">WCD41_14685</name>
</gene>
<evidence type="ECO:0000259" key="2">
    <source>
        <dbReference type="Pfam" id="PF12770"/>
    </source>
</evidence>
<evidence type="ECO:0000313" key="3">
    <source>
        <dbReference type="EMBL" id="MEJ2887703.1"/>
    </source>
</evidence>
<evidence type="ECO:0000256" key="1">
    <source>
        <dbReference type="SAM" id="MobiDB-lite"/>
    </source>
</evidence>
<dbReference type="EMBL" id="JBBEGL010000003">
    <property type="protein sequence ID" value="MEJ2887703.1"/>
    <property type="molecule type" value="Genomic_DNA"/>
</dbReference>
<accession>A0ABU8N5N0</accession>
<sequence length="1147" mass="119190">MPTESFDDVLHALLRDQWRPLGPAATTPAGAAVALGAGAPRRAVRILDALGPGGDTDAAELLRALRALAGVLDAGWFPGDGPATAEPGHTDDVVVVPDAESSGSRTRVLVTVAGRLLAVLPAWRDIATGGPDAAGVALGQAQLVLEQLSALDEPGATAAAALALADVAARGGQDPMADAALGIARSTYELLDDPAGIAACALAAGDRAATPGSHPELLGELLAPASSVPGIVPDLEAAEQHWAEAEKAYEAAGAPRGRAAVALRRAGVLVGQGDHRGAAAVLARAAALTEGTGDGALAALIAVHRALALVRAGDEPDVTATGTAVATWALEDGSRSFARGLARLCVARSARWRDDDVRHARLAHRLAEVITSALGAAPEAAILREDQASRYVAANYRRAAFVIADAEVEAARWSGADNDGLAWGRLVTRVAAASRDAQGLRDGAAVERVGEHAAWLAGAPPQGAMAEAVHTAMTGTLDGIRAEGSIYGPLYRALTLRGAGDPERATTFFDEALDAAEQDGPFPTLIVLGQMRRFDEALALLEQIEETLPADARATLWARLKRFERARAILEGLPGGELPATGNRPWEAPGLLAEVQLGLGDTAGAAATAATAVARFEEHLARLGLDVFRTMATDDLAVAGAYTTAIRAHARLAADSTGGSDGNADGASADLARAFELSDRCRAGALTDLLGRSARAPVTPAVRRWQETGALLARTVERAGDEVGDPSAADRVQRAVRDAERALDEAEEALVVQAPDEAATRRRLPSTPSLDAIRSRLDPGTLLLQFHAFDDELVAWAVTADSARVVRRDVATADLTADARGWHRALARSDSTPADREAPADRLAELLLRPWADELTDHRRLVVVPHGPLAVLPFHALPWHGQTLGTRWTTSVLPAASLLPEQPRRDAASPATGTDVLLVGDPAFAAGRRLTPLPGTRAEALAVGRLREATPLLDGAATREAVLERLPSARVLHLATHGLLREAAPYSAELALAGSSSLTLPDLVGTHTGVELAVLSACDSGRGRATAAGDLVGLTRALIAAGAEELVVSLWPVDDQLACLTMVALHEELQATSSVGAALEGARARVRALTREEAEARYRALAPETAPVPERIRRTARDADPEDPPPDPSPDPAHPAAWAPFVHIGTS</sequence>
<comment type="caution">
    <text evidence="3">The sequence shown here is derived from an EMBL/GenBank/DDBJ whole genome shotgun (WGS) entry which is preliminary data.</text>
</comment>
<feature type="compositionally biased region" description="Basic and acidic residues" evidence="1">
    <location>
        <begin position="1110"/>
        <end position="1119"/>
    </location>
</feature>
<keyword evidence="4" id="KW-1185">Reference proteome</keyword>
<protein>
    <submittedName>
        <fullName evidence="3">CHAT domain-containing protein</fullName>
    </submittedName>
</protein>
<evidence type="ECO:0000313" key="4">
    <source>
        <dbReference type="Proteomes" id="UP001370100"/>
    </source>
</evidence>
<dbReference type="Proteomes" id="UP001370100">
    <property type="component" value="Unassembled WGS sequence"/>
</dbReference>
<dbReference type="InterPro" id="IPR011990">
    <property type="entry name" value="TPR-like_helical_dom_sf"/>
</dbReference>
<organism evidence="3 4">
    <name type="scientific">Actinomycetospora aeridis</name>
    <dbReference type="NCBI Taxonomy" id="3129231"/>
    <lineage>
        <taxon>Bacteria</taxon>
        <taxon>Bacillati</taxon>
        <taxon>Actinomycetota</taxon>
        <taxon>Actinomycetes</taxon>
        <taxon>Pseudonocardiales</taxon>
        <taxon>Pseudonocardiaceae</taxon>
        <taxon>Actinomycetospora</taxon>
    </lineage>
</organism>
<dbReference type="RefSeq" id="WP_337714150.1">
    <property type="nucleotide sequence ID" value="NZ_JBBEGL010000003.1"/>
</dbReference>
<name>A0ABU8N5N0_9PSEU</name>